<dbReference type="Proteomes" id="UP001213431">
    <property type="component" value="Unassembled WGS sequence"/>
</dbReference>
<evidence type="ECO:0000313" key="1">
    <source>
        <dbReference type="EMBL" id="MDC7159915.1"/>
    </source>
</evidence>
<organism evidence="1 2">
    <name type="scientific">Parabacteroides johnsonii</name>
    <dbReference type="NCBI Taxonomy" id="387661"/>
    <lineage>
        <taxon>Bacteria</taxon>
        <taxon>Pseudomonadati</taxon>
        <taxon>Bacteroidota</taxon>
        <taxon>Bacteroidia</taxon>
        <taxon>Bacteroidales</taxon>
        <taxon>Tannerellaceae</taxon>
        <taxon>Parabacteroides</taxon>
    </lineage>
</organism>
<keyword evidence="2" id="KW-1185">Reference proteome</keyword>
<feature type="non-terminal residue" evidence="1">
    <location>
        <position position="1"/>
    </location>
</feature>
<name>A0ACC6D902_9BACT</name>
<gene>
    <name evidence="1" type="ORF">PQG99_18810</name>
</gene>
<dbReference type="EMBL" id="JAQPYW010000204">
    <property type="protein sequence ID" value="MDC7159915.1"/>
    <property type="molecule type" value="Genomic_DNA"/>
</dbReference>
<proteinExistence type="predicted"/>
<sequence>ANEKKEVHRVLRHTSSNRDYLSNLIACYDYIKDMVVMNRRCAVCVVFTLIDGYHQSVLSHAGTQLITSLKSIECTDSWKLLVLFKTFYRLYHILFETTIVSLN</sequence>
<evidence type="ECO:0000313" key="2">
    <source>
        <dbReference type="Proteomes" id="UP001213431"/>
    </source>
</evidence>
<comment type="caution">
    <text evidence="1">The sequence shown here is derived from an EMBL/GenBank/DDBJ whole genome shotgun (WGS) entry which is preliminary data.</text>
</comment>
<reference evidence="1" key="1">
    <citation type="submission" date="2023-01" db="EMBL/GenBank/DDBJ databases">
        <title>Exploring GABA producing Bacteroides strains toward improving mental health.</title>
        <authorList>
            <person name="Yousuf B."/>
            <person name="Bouhlel N.E."/>
            <person name="Mottawea W."/>
            <person name="Hammami R."/>
        </authorList>
    </citation>
    <scope>NUCLEOTIDE SEQUENCE</scope>
    <source>
        <strain evidence="1">UO.H1049</strain>
    </source>
</reference>
<protein>
    <submittedName>
        <fullName evidence="1">Uncharacterized protein</fullName>
    </submittedName>
</protein>
<accession>A0ACC6D902</accession>